<keyword evidence="2" id="KW-1185">Reference proteome</keyword>
<accession>A0ACB8BQU4</accession>
<dbReference type="EMBL" id="MU266358">
    <property type="protein sequence ID" value="KAH7928034.1"/>
    <property type="molecule type" value="Genomic_DNA"/>
</dbReference>
<reference evidence="1" key="1">
    <citation type="journal article" date="2021" name="New Phytol.">
        <title>Evolutionary innovations through gain and loss of genes in the ectomycorrhizal Boletales.</title>
        <authorList>
            <person name="Wu G."/>
            <person name="Miyauchi S."/>
            <person name="Morin E."/>
            <person name="Kuo A."/>
            <person name="Drula E."/>
            <person name="Varga T."/>
            <person name="Kohler A."/>
            <person name="Feng B."/>
            <person name="Cao Y."/>
            <person name="Lipzen A."/>
            <person name="Daum C."/>
            <person name="Hundley H."/>
            <person name="Pangilinan J."/>
            <person name="Johnson J."/>
            <person name="Barry K."/>
            <person name="LaButti K."/>
            <person name="Ng V."/>
            <person name="Ahrendt S."/>
            <person name="Min B."/>
            <person name="Choi I.G."/>
            <person name="Park H."/>
            <person name="Plett J.M."/>
            <person name="Magnuson J."/>
            <person name="Spatafora J.W."/>
            <person name="Nagy L.G."/>
            <person name="Henrissat B."/>
            <person name="Grigoriev I.V."/>
            <person name="Yang Z.L."/>
            <person name="Xu J."/>
            <person name="Martin F.M."/>
        </authorList>
    </citation>
    <scope>NUCLEOTIDE SEQUENCE</scope>
    <source>
        <strain evidence="1">KUC20120723A-06</strain>
    </source>
</reference>
<protein>
    <submittedName>
        <fullName evidence="1">Cysteine proteinase</fullName>
    </submittedName>
</protein>
<proteinExistence type="predicted"/>
<dbReference type="Proteomes" id="UP000790709">
    <property type="component" value="Unassembled WGS sequence"/>
</dbReference>
<evidence type="ECO:0000313" key="2">
    <source>
        <dbReference type="Proteomes" id="UP000790709"/>
    </source>
</evidence>
<organism evidence="1 2">
    <name type="scientific">Leucogyrophana mollusca</name>
    <dbReference type="NCBI Taxonomy" id="85980"/>
    <lineage>
        <taxon>Eukaryota</taxon>
        <taxon>Fungi</taxon>
        <taxon>Dikarya</taxon>
        <taxon>Basidiomycota</taxon>
        <taxon>Agaricomycotina</taxon>
        <taxon>Agaricomycetes</taxon>
        <taxon>Agaricomycetidae</taxon>
        <taxon>Boletales</taxon>
        <taxon>Boletales incertae sedis</taxon>
        <taxon>Leucogyrophana</taxon>
    </lineage>
</organism>
<name>A0ACB8BQU4_9AGAM</name>
<gene>
    <name evidence="1" type="ORF">BV22DRAFT_1117881</name>
</gene>
<comment type="caution">
    <text evidence="1">The sequence shown here is derived from an EMBL/GenBank/DDBJ whole genome shotgun (WGS) entry which is preliminary data.</text>
</comment>
<sequence length="575" mass="63252">MAPLTVHVKHAGKVLDVELDPNQPATVFKDAVYQVTGVPPDRMKVMIKGGVLKDDTDWKKVGPKAGQTFMVIGAAGELPKPPAKPIVFLEDMDDSQLAEALAMPVGLRNLGNTCYMNATVQAMRAIPELQTALTTSAPLSILPKALRDLYSNMSRTSEGVIPTNFLSALRQVVPQFGEVDRSKAGMMAGYAQQDAEECWSQITNSLKEVPGLDASGSSLSSKKFVDQFMMGEMRREYVFLFSPAAAQNWLFANIILPLRLKCEEAPDEPAAVTLEKVLKIECNITITTNYMHTGIMDVGLYTLDRYYVTDGHHIGQALNQKVEKNSPSLGREAVYNQTSRLSRLPTYLTVHMVRFAWRRDVGKKAKIMRKVKFATEFDALDIATDELKGKLTPVSRRLKEIEKERSQRRKVRKRTKATQEASSSTRAKDGDVEMGDAPAPAPDSIDLEDENVYRTRELAELEALVDADAKADYGCSVTGLYDLVAIVTHKGAEADAGHYIGFVKKSVFHGKSSTPSSSEAGSSTPAPAFDEDDEDWYKFDDEKVSIFPKEKLGTIDGGGEDASAYVLLYKSKSLA</sequence>
<evidence type="ECO:0000313" key="1">
    <source>
        <dbReference type="EMBL" id="KAH7928034.1"/>
    </source>
</evidence>